<reference evidence="6" key="1">
    <citation type="journal article" date="2019" name="Int. J. Syst. Evol. Microbiol.">
        <title>The Global Catalogue of Microorganisms (GCM) 10K type strain sequencing project: providing services to taxonomists for standard genome sequencing and annotation.</title>
        <authorList>
            <consortium name="The Broad Institute Genomics Platform"/>
            <consortium name="The Broad Institute Genome Sequencing Center for Infectious Disease"/>
            <person name="Wu L."/>
            <person name="Ma J."/>
        </authorList>
    </citation>
    <scope>NUCLEOTIDE SEQUENCE [LARGE SCALE GENOMIC DNA]</scope>
    <source>
        <strain evidence="6">CCUG 48216</strain>
    </source>
</reference>
<dbReference type="InterPro" id="IPR036390">
    <property type="entry name" value="WH_DNA-bd_sf"/>
</dbReference>
<evidence type="ECO:0000256" key="3">
    <source>
        <dbReference type="ARBA" id="ARBA00023163"/>
    </source>
</evidence>
<dbReference type="PROSITE" id="PS50995">
    <property type="entry name" value="HTH_MARR_2"/>
    <property type="match status" value="1"/>
</dbReference>
<dbReference type="PANTHER" id="PTHR33164">
    <property type="entry name" value="TRANSCRIPTIONAL REGULATOR, MARR FAMILY"/>
    <property type="match status" value="1"/>
</dbReference>
<organism evidence="5 6">
    <name type="scientific">Paenibacillus timonensis</name>
    <dbReference type="NCBI Taxonomy" id="225915"/>
    <lineage>
        <taxon>Bacteria</taxon>
        <taxon>Bacillati</taxon>
        <taxon>Bacillota</taxon>
        <taxon>Bacilli</taxon>
        <taxon>Bacillales</taxon>
        <taxon>Paenibacillaceae</taxon>
        <taxon>Paenibacillus</taxon>
    </lineage>
</organism>
<dbReference type="Proteomes" id="UP001597211">
    <property type="component" value="Unassembled WGS sequence"/>
</dbReference>
<dbReference type="Pfam" id="PF01047">
    <property type="entry name" value="MarR"/>
    <property type="match status" value="1"/>
</dbReference>
<accession>A0ABW3SEK8</accession>
<keyword evidence="2" id="KW-0238">DNA-binding</keyword>
<feature type="domain" description="HTH marR-type" evidence="4">
    <location>
        <begin position="9"/>
        <end position="141"/>
    </location>
</feature>
<evidence type="ECO:0000313" key="5">
    <source>
        <dbReference type="EMBL" id="MFD1182897.1"/>
    </source>
</evidence>
<dbReference type="PANTHER" id="PTHR33164:SF64">
    <property type="entry name" value="TRANSCRIPTIONAL REGULATOR SLYA"/>
    <property type="match status" value="1"/>
</dbReference>
<dbReference type="InterPro" id="IPR039422">
    <property type="entry name" value="MarR/SlyA-like"/>
</dbReference>
<evidence type="ECO:0000259" key="4">
    <source>
        <dbReference type="PROSITE" id="PS50995"/>
    </source>
</evidence>
<sequence>MTTNHPRSELAVGFIMGVAYRKIAALLQHRLKSYEITPEQWSVLNQIDLANGLIQKEIADRTGKDKPTTTRIIDLLESKSLIYKQPGLQDRRSFLVYATERGKELIRETAPIEQSVTEEVKRIMSGEEYTLLMELLQRINIHFSDPHVVDGEIEK</sequence>
<comment type="caution">
    <text evidence="5">The sequence shown here is derived from an EMBL/GenBank/DDBJ whole genome shotgun (WGS) entry which is preliminary data.</text>
</comment>
<name>A0ABW3SEK8_9BACL</name>
<dbReference type="SMART" id="SM00347">
    <property type="entry name" value="HTH_MARR"/>
    <property type="match status" value="1"/>
</dbReference>
<proteinExistence type="predicted"/>
<keyword evidence="3" id="KW-0804">Transcription</keyword>
<gene>
    <name evidence="5" type="ORF">ACFQ2Z_16175</name>
</gene>
<evidence type="ECO:0000313" key="6">
    <source>
        <dbReference type="Proteomes" id="UP001597211"/>
    </source>
</evidence>
<protein>
    <submittedName>
        <fullName evidence="5">MarR family winged helix-turn-helix transcriptional regulator</fullName>
    </submittedName>
</protein>
<keyword evidence="1" id="KW-0805">Transcription regulation</keyword>
<dbReference type="Gene3D" id="1.10.10.10">
    <property type="entry name" value="Winged helix-like DNA-binding domain superfamily/Winged helix DNA-binding domain"/>
    <property type="match status" value="1"/>
</dbReference>
<dbReference type="PRINTS" id="PR00598">
    <property type="entry name" value="HTHMARR"/>
</dbReference>
<evidence type="ECO:0000256" key="1">
    <source>
        <dbReference type="ARBA" id="ARBA00023015"/>
    </source>
</evidence>
<evidence type="ECO:0000256" key="2">
    <source>
        <dbReference type="ARBA" id="ARBA00023125"/>
    </source>
</evidence>
<dbReference type="RefSeq" id="WP_240270073.1">
    <property type="nucleotide sequence ID" value="NZ_JAKSXN010000037.1"/>
</dbReference>
<keyword evidence="6" id="KW-1185">Reference proteome</keyword>
<dbReference type="EMBL" id="JBHTKZ010000033">
    <property type="protein sequence ID" value="MFD1182897.1"/>
    <property type="molecule type" value="Genomic_DNA"/>
</dbReference>
<dbReference type="SUPFAM" id="SSF46785">
    <property type="entry name" value="Winged helix' DNA-binding domain"/>
    <property type="match status" value="1"/>
</dbReference>
<dbReference type="InterPro" id="IPR036388">
    <property type="entry name" value="WH-like_DNA-bd_sf"/>
</dbReference>
<dbReference type="InterPro" id="IPR000835">
    <property type="entry name" value="HTH_MarR-typ"/>
</dbReference>